<evidence type="ECO:0000256" key="1">
    <source>
        <dbReference type="RuleBase" id="RU365079"/>
    </source>
</evidence>
<dbReference type="PROSITE" id="PS50969">
    <property type="entry name" value="FCP1"/>
    <property type="match status" value="1"/>
</dbReference>
<dbReference type="SUPFAM" id="SSF56784">
    <property type="entry name" value="HAD-like"/>
    <property type="match status" value="1"/>
</dbReference>
<dbReference type="InterPro" id="IPR050365">
    <property type="entry name" value="TIM50"/>
</dbReference>
<sequence>MPTCSSATVTGESRSCACAVLPTIPVRPPLPRATMLGRAGNTCTSAHPRSLREAAMPPRGDAPRCARQRHCLTHDTTLSHPRKDADRAQAISGINHSSSLNSTAHWPLLGKRGCSLWALSPATQRRSSPAPAAAPEAVPLRPPHPPRSPPYALGCDRGRSSDNDCSIFPPPRALPLYTTEEELPVCIDPEGVRCCPLLNPQCEEGVVTAAQINLSPFLNWKFVPYLPPQAEDQARSTVVLDMDETLLHTSVAPMPDADAEIDVPYPSDDARDVKASVTLPHYKLFVKYRPHLEQFLLFCLDHFEVVIFTASKALYAQAVLRQLQEDFPGIAIRLDDNNLSGGAPASPHARGEARIIELLHRDHCTPTNVGYTKDLHLIGRDLRRTILVDNRKVCGVFQPYNAVHVKDFARRRCAERVPEEQKMQAMHLRQLERTIPASAVEVAEDVATSRLLSTSGCSTSTYDWEDREDTVLLHLCAPGGLLHCLSRCEDVPSFLQRTMRFNRAAS</sequence>
<dbReference type="InterPro" id="IPR023214">
    <property type="entry name" value="HAD_sf"/>
</dbReference>
<dbReference type="InterPro" id="IPR004274">
    <property type="entry name" value="FCP1_dom"/>
</dbReference>
<dbReference type="VEuPathDB" id="TriTrypDB:LPAL13_340040300"/>
<dbReference type="KEGG" id="lpan:LPMP_343380"/>
<protein>
    <recommendedName>
        <fullName evidence="1">Mitochondrial import inner membrane translocase subunit TIM50</fullName>
    </recommendedName>
</protein>
<name>A0A088S116_LEIPA</name>
<keyword evidence="1" id="KW-0811">Translocation</keyword>
<comment type="function">
    <text evidence="1">Essential component of the TIM23 complex, a complex that mediates the translocation of transit peptide-containing proteins across the mitochondrial inner membrane.</text>
</comment>
<keyword evidence="1" id="KW-0496">Mitochondrion</keyword>
<dbReference type="SMART" id="SM00577">
    <property type="entry name" value="CPDc"/>
    <property type="match status" value="1"/>
</dbReference>
<proteinExistence type="inferred from homology"/>
<dbReference type="InterPro" id="IPR036412">
    <property type="entry name" value="HAD-like_sf"/>
</dbReference>
<organism evidence="2 3">
    <name type="scientific">Leishmania panamensis</name>
    <dbReference type="NCBI Taxonomy" id="5679"/>
    <lineage>
        <taxon>Eukaryota</taxon>
        <taxon>Discoba</taxon>
        <taxon>Euglenozoa</taxon>
        <taxon>Kinetoplastea</taxon>
        <taxon>Metakinetoplastina</taxon>
        <taxon>Trypanosomatida</taxon>
        <taxon>Trypanosomatidae</taxon>
        <taxon>Leishmaniinae</taxon>
        <taxon>Leishmania</taxon>
        <taxon>Leishmania guyanensis species complex</taxon>
    </lineage>
</organism>
<dbReference type="GO" id="GO:0015031">
    <property type="term" value="P:protein transport"/>
    <property type="evidence" value="ECO:0007669"/>
    <property type="project" value="UniProtKB-KW"/>
</dbReference>
<keyword evidence="3" id="KW-1185">Reference proteome</keyword>
<dbReference type="Pfam" id="PF03031">
    <property type="entry name" value="NIF"/>
    <property type="match status" value="2"/>
</dbReference>
<dbReference type="CDD" id="cd07521">
    <property type="entry name" value="HAD_FCP1-like"/>
    <property type="match status" value="1"/>
</dbReference>
<dbReference type="Gene3D" id="3.40.50.1000">
    <property type="entry name" value="HAD superfamily/HAD-like"/>
    <property type="match status" value="1"/>
</dbReference>
<comment type="similarity">
    <text evidence="1">Belongs to the TIM50 family.</text>
</comment>
<dbReference type="PANTHER" id="PTHR12210">
    <property type="entry name" value="DULLARD PROTEIN PHOSPHATASE"/>
    <property type="match status" value="1"/>
</dbReference>
<accession>A0A088S116</accession>
<keyword evidence="1" id="KW-0653">Protein transport</keyword>
<dbReference type="OrthoDB" id="277011at2759"/>
<comment type="subcellular location">
    <subcellularLocation>
        <location evidence="1">Mitochondrion inner membrane</location>
        <topology evidence="1">Single-pass membrane protein</topology>
    </subcellularLocation>
</comment>
<dbReference type="VEuPathDB" id="TriTrypDB:LPMP_343380"/>
<dbReference type="RefSeq" id="XP_010702764.1">
    <property type="nucleotide sequence ID" value="XM_010704462.1"/>
</dbReference>
<dbReference type="eggNOG" id="KOG1605">
    <property type="taxonomic scope" value="Eukaryota"/>
</dbReference>
<reference evidence="2 3" key="1">
    <citation type="journal article" date="2015" name="Sci. Rep.">
        <title>The genome of Leishmania panamensis: insights into genomics of the L. (Viannia) subgenus.</title>
        <authorList>
            <person name="Llanes A."/>
            <person name="Restrepo C.M."/>
            <person name="Vecchio G.D."/>
            <person name="Anguizola F.J."/>
            <person name="Lleonart R."/>
        </authorList>
    </citation>
    <scope>NUCLEOTIDE SEQUENCE [LARGE SCALE GENOMIC DNA]</scope>
    <source>
        <strain evidence="2 3">MHOM/PA/94/PSC-1</strain>
    </source>
</reference>
<evidence type="ECO:0000313" key="2">
    <source>
        <dbReference type="EMBL" id="AIO01964.2"/>
    </source>
</evidence>
<comment type="subunit">
    <text evidence="1">Component of the TIM23 complex.</text>
</comment>
<keyword evidence="1" id="KW-0813">Transport</keyword>
<dbReference type="EMBL" id="CP009403">
    <property type="protein sequence ID" value="AIO01964.2"/>
    <property type="molecule type" value="Genomic_DNA"/>
</dbReference>
<dbReference type="GeneID" id="22578843"/>
<gene>
    <name evidence="2" type="ORF">LPMP_343380</name>
</gene>
<dbReference type="GO" id="GO:0005744">
    <property type="term" value="C:TIM23 mitochondrial import inner membrane translocase complex"/>
    <property type="evidence" value="ECO:0007669"/>
    <property type="project" value="UniProtKB-UniRule"/>
</dbReference>
<evidence type="ECO:0000313" key="3">
    <source>
        <dbReference type="Proteomes" id="UP000063063"/>
    </source>
</evidence>
<dbReference type="AlphaFoldDB" id="A0A088S116"/>
<dbReference type="Proteomes" id="UP000063063">
    <property type="component" value="Chromosome 34"/>
</dbReference>
<keyword evidence="1" id="KW-0809">Transit peptide</keyword>